<dbReference type="EMBL" id="CP078145">
    <property type="protein sequence ID" value="QXN96104.1"/>
    <property type="molecule type" value="Genomic_DNA"/>
</dbReference>
<proteinExistence type="predicted"/>
<dbReference type="Proteomes" id="UP000694257">
    <property type="component" value="Chromosome"/>
</dbReference>
<accession>A0ABX8S2F6</accession>
<sequence length="343" mass="35552">MMNDTVRIRRAADGLWIIAPDGAPTVLDGAAGSDVLVLEVAGGHLTWQLFGGQTIPAAVIDDVQLAQEWLWAVFGEEIALAVDAGGTGEFGVVPGLPELVASAWRLGYAHWAARWWPASIIDGIAPLDERLLLDEIAALSGECEMLVDGADASFVAQTGQLPGIRGRTDDYALAAGPATSVPSGVLVLARGTGGWDWRHCPPGLLDASDNAVSWAVVRGAGTTTVLVRVVAAPQLRGDVPRHLLPHALVRTAAGTIEATLALDGDAWTTEVTAPVGAESGVAVQVSVPGVGVEDSAESSGPDNRQRVREFAALRLSRATETPDNLADAPLLAEMAAAASDSDF</sequence>
<protein>
    <submittedName>
        <fullName evidence="1">Uncharacterized protein</fullName>
    </submittedName>
</protein>
<name>A0ABX8S2F6_NOCIO</name>
<evidence type="ECO:0000313" key="2">
    <source>
        <dbReference type="Proteomes" id="UP000694257"/>
    </source>
</evidence>
<gene>
    <name evidence="1" type="ORF">KV110_40335</name>
</gene>
<evidence type="ECO:0000313" key="1">
    <source>
        <dbReference type="EMBL" id="QXN96104.1"/>
    </source>
</evidence>
<reference evidence="1 2" key="1">
    <citation type="submission" date="2021-07" db="EMBL/GenBank/DDBJ databases">
        <title>Whole Genome Sequence of Nocardia Iowensis.</title>
        <authorList>
            <person name="Lamm A."/>
            <person name="Collins-Fairclough A.M."/>
            <person name="Bunk B."/>
            <person name="Sproer C."/>
        </authorList>
    </citation>
    <scope>NUCLEOTIDE SEQUENCE [LARGE SCALE GENOMIC DNA]</scope>
    <source>
        <strain evidence="1 2">NRRL 5646</strain>
    </source>
</reference>
<organism evidence="1 2">
    <name type="scientific">Nocardia iowensis</name>
    <dbReference type="NCBI Taxonomy" id="204891"/>
    <lineage>
        <taxon>Bacteria</taxon>
        <taxon>Bacillati</taxon>
        <taxon>Actinomycetota</taxon>
        <taxon>Actinomycetes</taxon>
        <taxon>Mycobacteriales</taxon>
        <taxon>Nocardiaceae</taxon>
        <taxon>Nocardia</taxon>
    </lineage>
</organism>
<keyword evidence="2" id="KW-1185">Reference proteome</keyword>